<comment type="caution">
    <text evidence="8">The sequence shown here is derived from an EMBL/GenBank/DDBJ whole genome shotgun (WGS) entry which is preliminary data.</text>
</comment>
<dbReference type="InterPro" id="IPR037018">
    <property type="entry name" value="GH65_N"/>
</dbReference>
<dbReference type="Pfam" id="PF06165">
    <property type="entry name" value="GH94_b-supersand"/>
    <property type="match status" value="2"/>
</dbReference>
<dbReference type="EMBL" id="JBDKXB010000034">
    <property type="protein sequence ID" value="MEY6433957.1"/>
    <property type="molecule type" value="Genomic_DNA"/>
</dbReference>
<feature type="transmembrane region" description="Helical" evidence="4">
    <location>
        <begin position="851"/>
        <end position="868"/>
    </location>
</feature>
<evidence type="ECO:0000259" key="5">
    <source>
        <dbReference type="Pfam" id="PF06165"/>
    </source>
</evidence>
<evidence type="ECO:0000256" key="2">
    <source>
        <dbReference type="ARBA" id="ARBA00022679"/>
    </source>
</evidence>
<feature type="transmembrane region" description="Helical" evidence="4">
    <location>
        <begin position="473"/>
        <end position="501"/>
    </location>
</feature>
<name>A0ABV4BI44_9GAMM</name>
<evidence type="ECO:0000313" key="9">
    <source>
        <dbReference type="Proteomes" id="UP001564408"/>
    </source>
</evidence>
<dbReference type="Gene3D" id="1.50.10.140">
    <property type="match status" value="2"/>
</dbReference>
<dbReference type="InterPro" id="IPR037820">
    <property type="entry name" value="GH94N_NdvB"/>
</dbReference>
<feature type="transmembrane region" description="Helical" evidence="4">
    <location>
        <begin position="997"/>
        <end position="1018"/>
    </location>
</feature>
<keyword evidence="4" id="KW-1133">Transmembrane helix</keyword>
<dbReference type="InterPro" id="IPR052047">
    <property type="entry name" value="GH94_Enzymes"/>
</dbReference>
<organism evidence="8 9">
    <name type="scientific">Thioalkalicoccus limnaeus</name>
    <dbReference type="NCBI Taxonomy" id="120681"/>
    <lineage>
        <taxon>Bacteria</taxon>
        <taxon>Pseudomonadati</taxon>
        <taxon>Pseudomonadota</taxon>
        <taxon>Gammaproteobacteria</taxon>
        <taxon>Chromatiales</taxon>
        <taxon>Chromatiaceae</taxon>
        <taxon>Thioalkalicoccus</taxon>
    </lineage>
</organism>
<dbReference type="PANTHER" id="PTHR37469:SF2">
    <property type="entry name" value="CELLOBIONIC ACID PHOSPHORYLASE"/>
    <property type="match status" value="1"/>
</dbReference>
<dbReference type="InterPro" id="IPR012341">
    <property type="entry name" value="6hp_glycosidase-like_sf"/>
</dbReference>
<dbReference type="SUPFAM" id="SSF74650">
    <property type="entry name" value="Galactose mutarotase-like"/>
    <property type="match status" value="2"/>
</dbReference>
<feature type="domain" description="Glycosyl hydrolase 94 catalytic" evidence="7">
    <location>
        <begin position="2422"/>
        <end position="2846"/>
    </location>
</feature>
<evidence type="ECO:0000256" key="1">
    <source>
        <dbReference type="ARBA" id="ARBA00022676"/>
    </source>
</evidence>
<reference evidence="8 9" key="1">
    <citation type="submission" date="2024-05" db="EMBL/GenBank/DDBJ databases">
        <title>Genome Sequence and Characterization of the New Strain Purple Sulfur Bacterium of Genus Thioalkalicoccus.</title>
        <authorList>
            <person name="Bryantseva I.A."/>
            <person name="Kyndt J.A."/>
            <person name="Imhoff J.F."/>
        </authorList>
    </citation>
    <scope>NUCLEOTIDE SEQUENCE [LARGE SCALE GENOMIC DNA]</scope>
    <source>
        <strain evidence="8 9">Um2</strain>
    </source>
</reference>
<dbReference type="Gene3D" id="2.60.420.10">
    <property type="entry name" value="Maltose phosphorylase, domain 3"/>
    <property type="match status" value="1"/>
</dbReference>
<keyword evidence="1" id="KW-0328">Glycosyltransferase</keyword>
<keyword evidence="9" id="KW-1185">Reference proteome</keyword>
<feature type="transmembrane region" description="Helical" evidence="4">
    <location>
        <begin position="972"/>
        <end position="991"/>
    </location>
</feature>
<protein>
    <submittedName>
        <fullName evidence="8">Glucoamylase family protein</fullName>
    </submittedName>
</protein>
<feature type="domain" description="Glycoamylase-like" evidence="6">
    <location>
        <begin position="1381"/>
        <end position="1578"/>
    </location>
</feature>
<gene>
    <name evidence="8" type="ORF">ABC977_16250</name>
</gene>
<dbReference type="SMART" id="SM01068">
    <property type="entry name" value="CBM_X"/>
    <property type="match status" value="2"/>
</dbReference>
<accession>A0ABV4BI44</accession>
<dbReference type="SUPFAM" id="SSF48208">
    <property type="entry name" value="Six-hairpin glycosidases"/>
    <property type="match status" value="1"/>
</dbReference>
<dbReference type="RefSeq" id="WP_369668343.1">
    <property type="nucleotide sequence ID" value="NZ_JBDKXB010000034.1"/>
</dbReference>
<keyword evidence="2" id="KW-0808">Transferase</keyword>
<evidence type="ECO:0000256" key="4">
    <source>
        <dbReference type="SAM" id="Phobius"/>
    </source>
</evidence>
<sequence length="2923" mass="323287">MAIREALLDMRNYLLGKDTRRREGIVDKPPIRSELFSAVQMEQRGRRLATSHPLLLGSGPDRLLDRLTENERILIGVSQLLVTAIGENRRIVPAGEWLLDNFYLIEEQISTAKRHLPKGYSRALPRLRGGSSAGLPRVYDIALEIIAHGDGRVDSENLSRFVAAYQRVTPLDLGELWAIPIMLRLALIENLRRVADQVAATRTDQNLADRWADEMTEMVERDPKSLILTIADMARSDPPMSSCFVAEMARRLQGQSPALALPLNWIEQQLAESGLTIEQLVQMENQQQAADQVSIGNSIGSLRFLGATDWRAFVESMSLVEQVLREDPAGIYDKMAFATRDRYRHVVEKIAKKGRRPEAEVARHAIELAQEGAQEGAQERISVEAQDEGRADAQRHSAAPANAARAAHVGFYLIDHGLPRLERRVKVGSRRTLGSQAPQATLLAYLGAIAMLVGLFTWGLLAMVEAQGVSGWALLPLGVVAALGSSHLAVALVNWLATLLARPQPLPRMDLAEGIPPEARTLVVTPTLLTSAQGVEDLVEALEVRFLANRDDNLHFGLLTDLGDAPTPTRGEDAALVQLAVQRIAALNDKYPRSDGDAFFLFHRPRLWNAAEGVWMGYERKRGKLADLNALLRGKAGERFSRIVGDTAILLGIRYVITLDTDTQLPRDAARELVGTMIHPLNRAHYDERRQRVDVGYGILQPRVAASLPGANRSRYARLHSRDAGIDPYTQTVSDVYQDWFQEGSFIGKGIYDVDAFEQALDGRFPENQILSHDLLEGCYARSGLLSDVRLYEDHPVCYGADVSRRYRWIRGDWQIARWLLPWVADRDGVKRPNPLSGLSRWKLADNLRRSLAPAAVTLLFVLGWMLLPSVWLWTLAVLGIVLIPALATALLNSLGKPGDIGWRAHLASAARAAGHQLTQATFTVACLPYEAFFSLDAAFRTVWRMRITHRRLLEWTSSGDFQRQHHDLIGFYRMMLIAPALALFTALGLAMVNPAALAVAAPILLLWLGSPAIAWWLSRPLSETPVRLSADQDLFLRHLARKTWGFFETYVRPEDQWLPPDNVQDHPVARVAHRTSPTNMGLSLLANLAAYDFGYLPAGRLVERTAGALDSMAGLERYRGHFYNWYDTRSRQPLPPHYISSVDSGNLAGHLLTLQPGLLALADAPILGPRWLEGIRDTCGILVDVLAEAMPASLTRFQRTLDSAIEGRPTTLAAAHECLAALSSQAEEGARGLPGKAGGDASHWAQALARQCRDMLDEMLFLAPWLALPAMAREEHPALERLDAGLTLNQLARLPGQASPVAGPRPGSAMTTEACDGGVMPGQHLQLASRRAHERIAALEDLARQAGDLARMDYGFLYDETRHLLAIGYDVGERRLDTSYYDLLASEARLASFVAIAQGQLPQEGWFALGRLLTIATGAPTLLSWSGSMFEYLMPLLVMPTYEHTLLDQTYRTAVARQIEYGRLRGVPWGVSESGYNGVDVQLNYQYRAFGVPGLGLKRGLAEDLVVAPYASALALMVTPEAACRNLQRLAAAGLAGRFGLFEAIDYTPSRLPRGQSSAVVQSFMAHHQGMSLLSLNYLLLDRPMPRRFAAAPRFQATLLLLQERIPKTPAFYWHAAAEHTDFRAISSDQQPPVRIYSTPNTPIPEVQLLSNGRYHVMVTNAGGGYSRWKDLAITRWREDTTRDAWGAFCYLRDLDSGAVWSTAYQPTTRSPDHFEAIFSEGRAEFRRRDHEIDAHTEIAVSPEDDIELRRVRLTNRGRKPRVIEVTSYAEVVLAAPAADASHPAFSNLFVQTECLQPHPVILCTRRPRSQGDASPWMFHLSVVRGADGGPVSYETDRMRFIGRGRTVADPLALREEGALSGSEGSVLDPIVAIRSRIRIDPDRSATIDLISGIGDTREIAVGLAEKYQDQPMADRVFDLAWTHSQVVLRQLNATRADVQLYGRLASSILYTNASLRAGAGVLGQNRRGQSGLWSHAVSGDVPIVLLRISDPANIELVRQLVQAHAYWRLKGLTVDLVIWNEDHAGYRQLLHDQILGLIAAGVGAHVVDRPGGIFIRPADQISDEDRILFQTVARVILSDSQGTLAEQLNRRRPSESRAPRFRPTGNRRVEPTGPARPRPDLVFDNGLGGFTPDGREYVIILAPGQATPAPWVNVLANPSFGTVVSENGMAYTWSENAHEFRLTPWHNDAVTDASGEAFYLRDEESGQFWSPTPLPARGATPYVCRHGFGYSVFEHTEAGIRSELWVYVAVDAPIKFSVLKVRNLSGQTRRLSVTGYVEWVLGDLRPKSAQHVITEIDAASGALFARNPYNTEFASQIGFFDVDDPGRTVSGDRAEFLGRNGALRHPAAMNRARLSGNVGAAMDACGALQVDLDLDPGQECEIVFRLGVVGRRGTDDAARLVNGCRGSAAARAALDAVRQHWGRTLGAVQVATPDPALDILANGWLPYQILACRMWARSGYYQSGGAFGFRDQLQDAMALVHAEPGLLREHLLRCASRQFAAGDVQHWWHPPSGRGVRTRCSDDYLWLPLATGRYVLATGDTSVLDELVRFLEGRPVNAEEDAYYDQPGQSEESASLYQHCVRAIQHGLRFGDHGLPLIGSGDWNDGMDRVGREGRGESIWLGFFLYEVLRRFAEIARMQGDVAFVERCQEEAARVRENIERHGWDGGWYRRAYFDDGTPLGAASNVECQIDSIAQSWSVLSGAGDPARARMAMDALDARLVRRDLGLIQLLDPPFDTSDLDPGYIKGYVPGVRENGGQYTHAAIWAAMAFAQLGDSRRAWELFSMMNPLTHGRSPEGVATYRVEPYVVAADVYALSPHQGRGGWSWYTGSAGWMYRLILESLLGLRLERGALHVAPCLPADWDGFRLAYRYRETLYQIIVTRAAGGPGSTRVTVDGIARDDSAIPLVDDRREHEVAFFVFP</sequence>
<dbReference type="InterPro" id="IPR019282">
    <property type="entry name" value="Glycoamylase-like_cons_dom"/>
</dbReference>
<evidence type="ECO:0000259" key="6">
    <source>
        <dbReference type="Pfam" id="PF10091"/>
    </source>
</evidence>
<dbReference type="Pfam" id="PF10091">
    <property type="entry name" value="Glycoamylase"/>
    <property type="match status" value="1"/>
</dbReference>
<dbReference type="Proteomes" id="UP001564408">
    <property type="component" value="Unassembled WGS sequence"/>
</dbReference>
<keyword evidence="4" id="KW-0472">Membrane</keyword>
<feature type="domain" description="Glycosyl hydrolase 94 supersandwich" evidence="5">
    <location>
        <begin position="2137"/>
        <end position="2394"/>
    </location>
</feature>
<feature type="domain" description="Glycosyl hydrolase 94 supersandwich" evidence="5">
    <location>
        <begin position="1633"/>
        <end position="1911"/>
    </location>
</feature>
<dbReference type="InterPro" id="IPR008928">
    <property type="entry name" value="6-hairpin_glycosidase_sf"/>
</dbReference>
<dbReference type="Gene3D" id="3.90.1200.10">
    <property type="match status" value="1"/>
</dbReference>
<dbReference type="Gene3D" id="2.70.98.40">
    <property type="entry name" value="Glycoside hydrolase, family 65, N-terminal domain"/>
    <property type="match status" value="2"/>
</dbReference>
<dbReference type="CDD" id="cd11756">
    <property type="entry name" value="GH94N_ChvB_NdvB_1_like"/>
    <property type="match status" value="1"/>
</dbReference>
<dbReference type="InterPro" id="IPR011013">
    <property type="entry name" value="Gal_mutarotase_sf_dom"/>
</dbReference>
<keyword evidence="4" id="KW-0812">Transmembrane</keyword>
<feature type="compositionally biased region" description="Basic and acidic residues" evidence="3">
    <location>
        <begin position="2090"/>
        <end position="2100"/>
    </location>
</feature>
<feature type="transmembrane region" description="Helical" evidence="4">
    <location>
        <begin position="874"/>
        <end position="895"/>
    </location>
</feature>
<evidence type="ECO:0000256" key="3">
    <source>
        <dbReference type="SAM" id="MobiDB-lite"/>
    </source>
</evidence>
<dbReference type="PANTHER" id="PTHR37469">
    <property type="entry name" value="CELLOBIONIC ACID PHOSPHORYLASE-RELATED"/>
    <property type="match status" value="1"/>
</dbReference>
<dbReference type="InterPro" id="IPR037824">
    <property type="entry name" value="GH94N_2_NdvB"/>
</dbReference>
<feature type="region of interest" description="Disordered" evidence="3">
    <location>
        <begin position="2088"/>
        <end position="2125"/>
    </location>
</feature>
<dbReference type="Pfam" id="PF17167">
    <property type="entry name" value="Glyco_hydro_94"/>
    <property type="match status" value="1"/>
</dbReference>
<evidence type="ECO:0000313" key="8">
    <source>
        <dbReference type="EMBL" id="MEY6433957.1"/>
    </source>
</evidence>
<proteinExistence type="predicted"/>
<dbReference type="CDD" id="cd11753">
    <property type="entry name" value="GH94N_ChvB_NdvB_2_like"/>
    <property type="match status" value="1"/>
</dbReference>
<dbReference type="Gene3D" id="1.50.10.10">
    <property type="match status" value="1"/>
</dbReference>
<evidence type="ECO:0000259" key="7">
    <source>
        <dbReference type="Pfam" id="PF17167"/>
    </source>
</evidence>
<dbReference type="InterPro" id="IPR010383">
    <property type="entry name" value="Glyco_hydrolase_94_b-supersand"/>
</dbReference>
<feature type="transmembrane region" description="Helical" evidence="4">
    <location>
        <begin position="440"/>
        <end position="461"/>
    </location>
</feature>
<dbReference type="InterPro" id="IPR033432">
    <property type="entry name" value="GH94_catalytic"/>
</dbReference>